<accession>A0ABR8PRT1</accession>
<comment type="caution">
    <text evidence="2">The sequence shown here is derived from an EMBL/GenBank/DDBJ whole genome shotgun (WGS) entry which is preliminary data.</text>
</comment>
<dbReference type="PANTHER" id="PTHR43155">
    <property type="entry name" value="CYCLIC DI-GMP PHOSPHODIESTERASE PA4108-RELATED"/>
    <property type="match status" value="1"/>
</dbReference>
<dbReference type="Proteomes" id="UP000627781">
    <property type="component" value="Unassembled WGS sequence"/>
</dbReference>
<dbReference type="RefSeq" id="WP_191767931.1">
    <property type="nucleotide sequence ID" value="NZ_JACSRA010000007.1"/>
</dbReference>
<name>A0ABR8PRT1_9CLOT</name>
<dbReference type="InterPro" id="IPR003607">
    <property type="entry name" value="HD/PDEase_dom"/>
</dbReference>
<dbReference type="EMBL" id="JACSRA010000007">
    <property type="protein sequence ID" value="MBD7910881.1"/>
    <property type="molecule type" value="Genomic_DNA"/>
</dbReference>
<dbReference type="PANTHER" id="PTHR43155:SF2">
    <property type="entry name" value="CYCLIC DI-GMP PHOSPHODIESTERASE PA4108"/>
    <property type="match status" value="1"/>
</dbReference>
<evidence type="ECO:0000313" key="3">
    <source>
        <dbReference type="Proteomes" id="UP000627781"/>
    </source>
</evidence>
<evidence type="ECO:0000259" key="1">
    <source>
        <dbReference type="PROSITE" id="PS51832"/>
    </source>
</evidence>
<proteinExistence type="predicted"/>
<dbReference type="InterPro" id="IPR006675">
    <property type="entry name" value="HDIG_dom"/>
</dbReference>
<dbReference type="InterPro" id="IPR037522">
    <property type="entry name" value="HD_GYP_dom"/>
</dbReference>
<gene>
    <name evidence="2" type="ORF">H9661_05880</name>
</gene>
<feature type="domain" description="HD-GYP" evidence="1">
    <location>
        <begin position="88"/>
        <end position="275"/>
    </location>
</feature>
<reference evidence="2 3" key="1">
    <citation type="submission" date="2020-08" db="EMBL/GenBank/DDBJ databases">
        <title>A Genomic Blueprint of the Chicken Gut Microbiome.</title>
        <authorList>
            <person name="Gilroy R."/>
            <person name="Ravi A."/>
            <person name="Getino M."/>
            <person name="Pursley I."/>
            <person name="Horton D.L."/>
            <person name="Alikhan N.-F."/>
            <person name="Baker D."/>
            <person name="Gharbi K."/>
            <person name="Hall N."/>
            <person name="Watson M."/>
            <person name="Adriaenssens E.M."/>
            <person name="Foster-Nyarko E."/>
            <person name="Jarju S."/>
            <person name="Secka A."/>
            <person name="Antonio M."/>
            <person name="Oren A."/>
            <person name="Chaudhuri R."/>
            <person name="La Ragione R.M."/>
            <person name="Hildebrand F."/>
            <person name="Pallen M.J."/>
        </authorList>
    </citation>
    <scope>NUCLEOTIDE SEQUENCE [LARGE SCALE GENOMIC DNA]</scope>
    <source>
        <strain evidence="2 3">Sa3CVN1</strain>
    </source>
</reference>
<dbReference type="CDD" id="cd00077">
    <property type="entry name" value="HDc"/>
    <property type="match status" value="1"/>
</dbReference>
<keyword evidence="3" id="KW-1185">Reference proteome</keyword>
<organism evidence="2 3">
    <name type="scientific">Clostridium cibarium</name>
    <dbReference type="NCBI Taxonomy" id="2762247"/>
    <lineage>
        <taxon>Bacteria</taxon>
        <taxon>Bacillati</taxon>
        <taxon>Bacillota</taxon>
        <taxon>Clostridia</taxon>
        <taxon>Eubacteriales</taxon>
        <taxon>Clostridiaceae</taxon>
        <taxon>Clostridium</taxon>
    </lineage>
</organism>
<dbReference type="Gene3D" id="1.10.3210.10">
    <property type="entry name" value="Hypothetical protein af1432"/>
    <property type="match status" value="1"/>
</dbReference>
<dbReference type="Pfam" id="PF13487">
    <property type="entry name" value="HD_5"/>
    <property type="match status" value="1"/>
</dbReference>
<protein>
    <submittedName>
        <fullName evidence="2">HD-GYP domain-containing protein</fullName>
    </submittedName>
</protein>
<evidence type="ECO:0000313" key="2">
    <source>
        <dbReference type="EMBL" id="MBD7910881.1"/>
    </source>
</evidence>
<dbReference type="PROSITE" id="PS51832">
    <property type="entry name" value="HD_GYP"/>
    <property type="match status" value="1"/>
</dbReference>
<dbReference type="SUPFAM" id="SSF109604">
    <property type="entry name" value="HD-domain/PDEase-like"/>
    <property type="match status" value="1"/>
</dbReference>
<dbReference type="SMART" id="SM00471">
    <property type="entry name" value="HDc"/>
    <property type="match status" value="1"/>
</dbReference>
<sequence>MRIVPVKSVPNGSLLGKTIFDNNGRLLFKEGMLLNSDILNRIKDSNISSLYIIEPYCKKEIQYMIKSTLERKFESFNFFDIVSQNLLNYVVNDELLINNLLDIKNMDNYTYKHCINVAVISLIIGIKLGLDEINLKDLFIGALLHDIGKLFIPKHIINKSSSLTSEEFQFIKKHPIIGYNYLKKNLKIDSQYTLIILQHHERIDGKGYPYNLNSAEIYYLSKIVSIADVYDALNSTRPYKVALCTNDVLTYISNNSGIMFDDKLIPLFVELAYHI</sequence>
<dbReference type="NCBIfam" id="TIGR00277">
    <property type="entry name" value="HDIG"/>
    <property type="match status" value="1"/>
</dbReference>